<evidence type="ECO:0008006" key="4">
    <source>
        <dbReference type="Google" id="ProtNLM"/>
    </source>
</evidence>
<proteinExistence type="predicted"/>
<dbReference type="EMBL" id="LR134266">
    <property type="protein sequence ID" value="VED66504.1"/>
    <property type="molecule type" value="Genomic_DNA"/>
</dbReference>
<gene>
    <name evidence="2" type="ORF">NCTC3166_00288</name>
</gene>
<dbReference type="Proteomes" id="UP000270025">
    <property type="component" value="Chromosome"/>
</dbReference>
<dbReference type="RefSeq" id="WP_126403710.1">
    <property type="nucleotide sequence ID" value="NZ_LR134266.1"/>
</dbReference>
<evidence type="ECO:0000256" key="1">
    <source>
        <dbReference type="SAM" id="MobiDB-lite"/>
    </source>
</evidence>
<accession>A0A3S4L4G0</accession>
<keyword evidence="3" id="KW-1185">Reference proteome</keyword>
<feature type="compositionally biased region" description="Basic and acidic residues" evidence="1">
    <location>
        <begin position="1"/>
        <end position="10"/>
    </location>
</feature>
<organism evidence="2 3">
    <name type="scientific">Streptococcus viridans</name>
    <dbReference type="NCBI Taxonomy" id="78535"/>
    <lineage>
        <taxon>Bacteria</taxon>
        <taxon>Bacillati</taxon>
        <taxon>Bacillota</taxon>
        <taxon>Bacilli</taxon>
        <taxon>Lactobacillales</taxon>
        <taxon>Streptococcaceae</taxon>
        <taxon>Streptococcus</taxon>
    </lineage>
</organism>
<protein>
    <recommendedName>
        <fullName evidence="4">DUF5082 domain-containing protein</fullName>
    </recommendedName>
</protein>
<name>A0A3S4L4G0_9STRE</name>
<feature type="region of interest" description="Disordered" evidence="1">
    <location>
        <begin position="1"/>
        <end position="22"/>
    </location>
</feature>
<reference evidence="2 3" key="1">
    <citation type="submission" date="2018-12" db="EMBL/GenBank/DDBJ databases">
        <authorList>
            <consortium name="Pathogen Informatics"/>
        </authorList>
    </citation>
    <scope>NUCLEOTIDE SEQUENCE [LARGE SCALE GENOMIC DNA]</scope>
    <source>
        <strain evidence="2 3">NCTC3166</strain>
    </source>
</reference>
<sequence length="139" mass="15784">MASDKAERNAYNRAQGEKCQAQAREYDAKRAANDEKIRRLNEAKTKLVAALQDYNTFMDNVEKIESEISDSNFKGVIRDNFKKEVDEVVLDINSDINHHQKNLSTLSGKIASLEAENGNLIEWAKNAWDMAANFFQSLV</sequence>
<evidence type="ECO:0000313" key="2">
    <source>
        <dbReference type="EMBL" id="VED66504.1"/>
    </source>
</evidence>
<dbReference type="KEGG" id="svf:NCTC3166_00288"/>
<evidence type="ECO:0000313" key="3">
    <source>
        <dbReference type="Proteomes" id="UP000270025"/>
    </source>
</evidence>
<dbReference type="AlphaFoldDB" id="A0A3S4L4G0"/>